<dbReference type="RefSeq" id="XP_004995589.1">
    <property type="nucleotide sequence ID" value="XM_004995532.1"/>
</dbReference>
<feature type="domain" description="Ubiquitin-like modifier-activating enzyme Atg7 N-terminal" evidence="16">
    <location>
        <begin position="7"/>
        <end position="241"/>
    </location>
</feature>
<dbReference type="GO" id="GO:0000407">
    <property type="term" value="C:phagophore assembly site"/>
    <property type="evidence" value="ECO:0007669"/>
    <property type="project" value="UniProtKB-SubCell"/>
</dbReference>
<keyword evidence="7" id="KW-0813">Transport</keyword>
<organism evidence="18">
    <name type="scientific">Salpingoeca rosetta (strain ATCC 50818 / BSB-021)</name>
    <dbReference type="NCBI Taxonomy" id="946362"/>
    <lineage>
        <taxon>Eukaryota</taxon>
        <taxon>Choanoflagellata</taxon>
        <taxon>Craspedida</taxon>
        <taxon>Salpingoecidae</taxon>
        <taxon>Salpingoeca</taxon>
    </lineage>
</organism>
<dbReference type="Proteomes" id="UP000007799">
    <property type="component" value="Unassembled WGS sequence"/>
</dbReference>
<dbReference type="InterPro" id="IPR000594">
    <property type="entry name" value="ThiF_NAD_FAD-bd"/>
</dbReference>
<dbReference type="InterPro" id="IPR032197">
    <property type="entry name" value="Atg7_N"/>
</dbReference>
<dbReference type="KEGG" id="sre:PTSG_03857"/>
<sequence length="620" mass="67053">MTSTPVLKFAPFSSSADTAFWHSLSNRKLTDYRLSKEAQPIFASFATGHRPDMPARAAVSAESFERDPAAARVGQVYLMRGDLFNTNTLDEFKKADIAAMTQTCAGEIARAITSGDVLSDNSQLHRFVLLTFSDLKKYKFYYWFAFPALVPTDTPLTQLALQPIADSLTEEQMSAIAAGVTALCASTPTLSAFIVDMRGSDEDDGPAAAVLPLTDMAPEMFDDERVLFAVMDASGVAAHTSKHVKGVEKDSKGRLVPRVCDLAGTMDPTRLATTAVDLNLKLMRWRLMPSVDLERIAATKCLLLGAGTLGCNVARALLGWGVRHITFVDNGRVSFSNPVRQSLFQFEDCLDGGKPKAETAALRLRQIFPGVTTRGIVMSIPMAGHPVSPAAFPQTMANTRKLQSLISEHDVVFLLTDTREARWLPTVIAAAENKVCMTAALGFDTYVAMRHGHPSGPSGNMTTGCYFCNDGTAPQNSTRDRTLDQQCTVSRPGVSMIAAATVVELLISLMHHPQGVTVGLTDPSDDDASPMGAVPQQIRGSVSGFSSMLFAGHPFSHCIACSRKVVDLWQSDPERLLRDAVNDPKLLEDLTGITEMKALVDNLADIDIDIDISDDEAEAN</sequence>
<dbReference type="FunCoup" id="F2U5K9">
    <property type="interactions" value="1032"/>
</dbReference>
<evidence type="ECO:0000256" key="14">
    <source>
        <dbReference type="ARBA" id="ARBA00032823"/>
    </source>
</evidence>
<dbReference type="PANTHER" id="PTHR10953">
    <property type="entry name" value="UBIQUITIN-ACTIVATING ENZYME E1"/>
    <property type="match status" value="1"/>
</dbReference>
<dbReference type="GO" id="GO:0015031">
    <property type="term" value="P:protein transport"/>
    <property type="evidence" value="ECO:0007669"/>
    <property type="project" value="UniProtKB-KW"/>
</dbReference>
<gene>
    <name evidence="17" type="ORF">PTSG_03857</name>
</gene>
<dbReference type="InterPro" id="IPR042522">
    <property type="entry name" value="Atg7_N_1"/>
</dbReference>
<keyword evidence="11" id="KW-0072">Autophagy</keyword>
<dbReference type="STRING" id="946362.F2U5K9"/>
<evidence type="ECO:0000256" key="6">
    <source>
        <dbReference type="ARBA" id="ARBA00018730"/>
    </source>
</evidence>
<dbReference type="GO" id="GO:0000045">
    <property type="term" value="P:autophagosome assembly"/>
    <property type="evidence" value="ECO:0007669"/>
    <property type="project" value="TreeGrafter"/>
</dbReference>
<evidence type="ECO:0000256" key="1">
    <source>
        <dbReference type="ARBA" id="ARBA00004329"/>
    </source>
</evidence>
<dbReference type="GO" id="GO:0034727">
    <property type="term" value="P:piecemeal microautophagy of the nucleus"/>
    <property type="evidence" value="ECO:0007669"/>
    <property type="project" value="TreeGrafter"/>
</dbReference>
<dbReference type="Pfam" id="PF00899">
    <property type="entry name" value="ThiF"/>
    <property type="match status" value="1"/>
</dbReference>
<dbReference type="Gene3D" id="3.40.140.70">
    <property type="entry name" value="Ubiquitin-like modifier-activating enzyme ATG7 N-terminal domain"/>
    <property type="match status" value="1"/>
</dbReference>
<comment type="subcellular location">
    <subcellularLocation>
        <location evidence="2">Cytoplasm</location>
    </subcellularLocation>
    <subcellularLocation>
        <location evidence="1">Preautophagosomal structure</location>
    </subcellularLocation>
</comment>
<comment type="subunit">
    <text evidence="4">Homodimer.</text>
</comment>
<evidence type="ECO:0000256" key="9">
    <source>
        <dbReference type="ARBA" id="ARBA00022786"/>
    </source>
</evidence>
<evidence type="ECO:0000256" key="4">
    <source>
        <dbReference type="ARBA" id="ARBA00011738"/>
    </source>
</evidence>
<dbReference type="InParanoid" id="F2U5K9"/>
<reference evidence="17" key="1">
    <citation type="submission" date="2009-08" db="EMBL/GenBank/DDBJ databases">
        <title>Annotation of Salpingoeca rosetta.</title>
        <authorList>
            <consortium name="The Broad Institute Genome Sequencing Platform"/>
            <person name="Russ C."/>
            <person name="Cuomo C."/>
            <person name="Burger G."/>
            <person name="Gray M.W."/>
            <person name="Holland P.W.H."/>
            <person name="King N."/>
            <person name="Lang F.B.F."/>
            <person name="Roger A.J."/>
            <person name="Ruiz-Trillo I."/>
            <person name="Young S.K."/>
            <person name="Zeng Q."/>
            <person name="Gargeya S."/>
            <person name="Alvarado L."/>
            <person name="Berlin A."/>
            <person name="Chapman S.B."/>
            <person name="Chen Z."/>
            <person name="Freedman E."/>
            <person name="Gellesch M."/>
            <person name="Goldberg J."/>
            <person name="Griggs A."/>
            <person name="Gujja S."/>
            <person name="Heilman E."/>
            <person name="Heiman D."/>
            <person name="Howarth C."/>
            <person name="Mehta T."/>
            <person name="Neiman D."/>
            <person name="Pearson M."/>
            <person name="Roberts A."/>
            <person name="Saif S."/>
            <person name="Shea T."/>
            <person name="Shenoy N."/>
            <person name="Sisk P."/>
            <person name="Stolte C."/>
            <person name="Sykes S."/>
            <person name="White J."/>
            <person name="Yandava C."/>
            <person name="Haas B."/>
            <person name="Nusbaum C."/>
            <person name="Birren B."/>
        </authorList>
    </citation>
    <scope>NUCLEOTIDE SEQUENCE [LARGE SCALE GENOMIC DNA]</scope>
    <source>
        <strain evidence="17">ATCC 50818</strain>
    </source>
</reference>
<evidence type="ECO:0000256" key="13">
    <source>
        <dbReference type="ARBA" id="ARBA00030242"/>
    </source>
</evidence>
<dbReference type="OrthoDB" id="338614at2759"/>
<dbReference type="SUPFAM" id="SSF69572">
    <property type="entry name" value="Activating enzymes of the ubiquitin-like proteins"/>
    <property type="match status" value="1"/>
</dbReference>
<evidence type="ECO:0000256" key="10">
    <source>
        <dbReference type="ARBA" id="ARBA00022927"/>
    </source>
</evidence>
<evidence type="ECO:0000256" key="12">
    <source>
        <dbReference type="ARBA" id="ARBA00029897"/>
    </source>
</evidence>
<comment type="similarity">
    <text evidence="3">Belongs to the ATG7 family.</text>
</comment>
<evidence type="ECO:0000256" key="2">
    <source>
        <dbReference type="ARBA" id="ARBA00004496"/>
    </source>
</evidence>
<keyword evidence="9" id="KW-0833">Ubl conjugation pathway</keyword>
<evidence type="ECO:0000256" key="7">
    <source>
        <dbReference type="ARBA" id="ARBA00022448"/>
    </source>
</evidence>
<dbReference type="GO" id="GO:0006995">
    <property type="term" value="P:cellular response to nitrogen starvation"/>
    <property type="evidence" value="ECO:0007669"/>
    <property type="project" value="TreeGrafter"/>
</dbReference>
<protein>
    <recommendedName>
        <fullName evidence="5">Ubiquitin-like modifier-activating enzyme ATG7</fullName>
    </recommendedName>
    <alternativeName>
        <fullName evidence="12 14">ATG12-activating enzyme E1 ATG7</fullName>
    </alternativeName>
    <alternativeName>
        <fullName evidence="13">Autophagy-related protein 7</fullName>
    </alternativeName>
    <alternativeName>
        <fullName evidence="6">Ubiquitin-like modifier-activating enzyme atg7</fullName>
    </alternativeName>
</protein>
<keyword evidence="8" id="KW-0963">Cytoplasm</keyword>
<dbReference type="FunFam" id="3.40.50.720:FF:000395">
    <property type="entry name" value="ubiquitin-like modifier-activating enzyme ATG7"/>
    <property type="match status" value="1"/>
</dbReference>
<dbReference type="GO" id="GO:0032446">
    <property type="term" value="P:protein modification by small protein conjugation"/>
    <property type="evidence" value="ECO:0007669"/>
    <property type="project" value="TreeGrafter"/>
</dbReference>
<accession>F2U5K9</accession>
<feature type="domain" description="THIF-type NAD/FAD binding fold" evidence="15">
    <location>
        <begin position="283"/>
        <end position="514"/>
    </location>
</feature>
<dbReference type="InterPro" id="IPR045886">
    <property type="entry name" value="ThiF/MoeB/HesA"/>
</dbReference>
<dbReference type="InterPro" id="IPR035985">
    <property type="entry name" value="Ubiquitin-activating_enz"/>
</dbReference>
<dbReference type="GO" id="GO:0019778">
    <property type="term" value="F:Atg12 activating enzyme activity"/>
    <property type="evidence" value="ECO:0007669"/>
    <property type="project" value="TreeGrafter"/>
</dbReference>
<evidence type="ECO:0000259" key="16">
    <source>
        <dbReference type="Pfam" id="PF16420"/>
    </source>
</evidence>
<evidence type="ECO:0000313" key="18">
    <source>
        <dbReference type="Proteomes" id="UP000007799"/>
    </source>
</evidence>
<dbReference type="GeneID" id="16076169"/>
<dbReference type="OMA" id="RQIWDAI"/>
<dbReference type="GO" id="GO:0000422">
    <property type="term" value="P:autophagy of mitochondrion"/>
    <property type="evidence" value="ECO:0007669"/>
    <property type="project" value="TreeGrafter"/>
</dbReference>
<name>F2U5K9_SALR5</name>
<dbReference type="eggNOG" id="KOG2337">
    <property type="taxonomic scope" value="Eukaryota"/>
</dbReference>
<dbReference type="AlphaFoldDB" id="F2U5K9"/>
<evidence type="ECO:0000256" key="5">
    <source>
        <dbReference type="ARBA" id="ARBA00017647"/>
    </source>
</evidence>
<keyword evidence="10" id="KW-0653">Protein transport</keyword>
<proteinExistence type="inferred from homology"/>
<evidence type="ECO:0000256" key="3">
    <source>
        <dbReference type="ARBA" id="ARBA00010931"/>
    </source>
</evidence>
<dbReference type="PANTHER" id="PTHR10953:SF3">
    <property type="entry name" value="UBIQUITIN-LIKE MODIFIER-ACTIVATING ENZYME ATG7"/>
    <property type="match status" value="1"/>
</dbReference>
<keyword evidence="18" id="KW-1185">Reference proteome</keyword>
<dbReference type="Gene3D" id="3.40.50.720">
    <property type="entry name" value="NAD(P)-binding Rossmann-like Domain"/>
    <property type="match status" value="1"/>
</dbReference>
<dbReference type="Pfam" id="PF16420">
    <property type="entry name" value="ATG7_N"/>
    <property type="match status" value="1"/>
</dbReference>
<evidence type="ECO:0000256" key="8">
    <source>
        <dbReference type="ARBA" id="ARBA00022490"/>
    </source>
</evidence>
<dbReference type="FunFam" id="3.40.140.70:FF:000001">
    <property type="entry name" value="Ubiquitin-like modifier-activating enzyme atg7"/>
    <property type="match status" value="1"/>
</dbReference>
<evidence type="ECO:0000259" key="15">
    <source>
        <dbReference type="Pfam" id="PF00899"/>
    </source>
</evidence>
<evidence type="ECO:0000313" key="17">
    <source>
        <dbReference type="EMBL" id="EGD83225.1"/>
    </source>
</evidence>
<dbReference type="EMBL" id="GL832962">
    <property type="protein sequence ID" value="EGD83225.1"/>
    <property type="molecule type" value="Genomic_DNA"/>
</dbReference>
<evidence type="ECO:0000256" key="11">
    <source>
        <dbReference type="ARBA" id="ARBA00023006"/>
    </source>
</evidence>
<dbReference type="GO" id="GO:0019779">
    <property type="term" value="F:Atg8 activating enzyme activity"/>
    <property type="evidence" value="ECO:0007669"/>
    <property type="project" value="TreeGrafter"/>
</dbReference>